<feature type="binding site" evidence="4">
    <location>
        <position position="129"/>
    </location>
    <ligand>
        <name>a divalent metal cation</name>
        <dbReference type="ChEBI" id="CHEBI:60240"/>
        <label>2</label>
    </ligand>
</feature>
<dbReference type="GO" id="GO:0005829">
    <property type="term" value="C:cytosol"/>
    <property type="evidence" value="ECO:0007669"/>
    <property type="project" value="TreeGrafter"/>
</dbReference>
<feature type="binding site" evidence="4">
    <location>
        <position position="6"/>
    </location>
    <ligand>
        <name>a divalent metal cation</name>
        <dbReference type="ChEBI" id="CHEBI:60240"/>
        <label>1</label>
    </ligand>
</feature>
<sequence length="258" mass="29542">MLFDTHTHIYLPEFDNDRDDVVHRALENGVTRLMLPNVDLDTIDALQHTLNAYPDMCSAAMGLHPTSVTENYRKDLDHIFEILDTNSYQAVGEIGIDLYWDKSYQKEQIDAFEMQIRYAAQRSLPVIIHCREALDSILPVLHKLSHLDVRGVFHSFSGSSEELSRIFESGDFYIGINGIVTFKKSSLRETLSAIPLDRLLLETDAPYLAPVPYRGKRNEPAFVRHTAEFIANELHMETLEIETITYKNACRLFNLPAE</sequence>
<dbReference type="InterPro" id="IPR015991">
    <property type="entry name" value="TatD/YcfH-like"/>
</dbReference>
<dbReference type="CDD" id="cd01310">
    <property type="entry name" value="TatD_DNAse"/>
    <property type="match status" value="1"/>
</dbReference>
<dbReference type="PROSITE" id="PS01090">
    <property type="entry name" value="TATD_2"/>
    <property type="match status" value="1"/>
</dbReference>
<proteinExistence type="inferred from homology"/>
<evidence type="ECO:0000313" key="6">
    <source>
        <dbReference type="Proteomes" id="UP000886722"/>
    </source>
</evidence>
<name>A0A9D1GE30_9BACT</name>
<dbReference type="FunFam" id="3.20.20.140:FF:000005">
    <property type="entry name" value="TatD family hydrolase"/>
    <property type="match status" value="1"/>
</dbReference>
<comment type="similarity">
    <text evidence="1">Belongs to the metallo-dependent hydrolases superfamily. TatD-type hydrolase family.</text>
</comment>
<reference evidence="5" key="2">
    <citation type="journal article" date="2021" name="PeerJ">
        <title>Extensive microbial diversity within the chicken gut microbiome revealed by metagenomics and culture.</title>
        <authorList>
            <person name="Gilroy R."/>
            <person name="Ravi A."/>
            <person name="Getino M."/>
            <person name="Pursley I."/>
            <person name="Horton D.L."/>
            <person name="Alikhan N.F."/>
            <person name="Baker D."/>
            <person name="Gharbi K."/>
            <person name="Hall N."/>
            <person name="Watson M."/>
            <person name="Adriaenssens E.M."/>
            <person name="Foster-Nyarko E."/>
            <person name="Jarju S."/>
            <person name="Secka A."/>
            <person name="Antonio M."/>
            <person name="Oren A."/>
            <person name="Chaudhuri R.R."/>
            <person name="La Ragione R."/>
            <person name="Hildebrand F."/>
            <person name="Pallen M.J."/>
        </authorList>
    </citation>
    <scope>NUCLEOTIDE SEQUENCE</scope>
    <source>
        <strain evidence="5">21143</strain>
    </source>
</reference>
<feature type="binding site" evidence="4">
    <location>
        <position position="8"/>
    </location>
    <ligand>
        <name>a divalent metal cation</name>
        <dbReference type="ChEBI" id="CHEBI:60240"/>
        <label>1</label>
    </ligand>
</feature>
<dbReference type="Gene3D" id="3.20.20.140">
    <property type="entry name" value="Metal-dependent hydrolases"/>
    <property type="match status" value="1"/>
</dbReference>
<keyword evidence="3 5" id="KW-0378">Hydrolase</keyword>
<protein>
    <submittedName>
        <fullName evidence="5">TatD family hydrolase</fullName>
    </submittedName>
</protein>
<dbReference type="Proteomes" id="UP000886722">
    <property type="component" value="Unassembled WGS sequence"/>
</dbReference>
<dbReference type="GO" id="GO:0016788">
    <property type="term" value="F:hydrolase activity, acting on ester bonds"/>
    <property type="evidence" value="ECO:0007669"/>
    <property type="project" value="InterPro"/>
</dbReference>
<feature type="binding site" evidence="4">
    <location>
        <position position="93"/>
    </location>
    <ligand>
        <name>a divalent metal cation</name>
        <dbReference type="ChEBI" id="CHEBI:60240"/>
        <label>1</label>
    </ligand>
</feature>
<dbReference type="GO" id="GO:0046872">
    <property type="term" value="F:metal ion binding"/>
    <property type="evidence" value="ECO:0007669"/>
    <property type="project" value="UniProtKB-KW"/>
</dbReference>
<comment type="caution">
    <text evidence="5">The sequence shown here is derived from an EMBL/GenBank/DDBJ whole genome shotgun (WGS) entry which is preliminary data.</text>
</comment>
<dbReference type="GO" id="GO:0004536">
    <property type="term" value="F:DNA nuclease activity"/>
    <property type="evidence" value="ECO:0007669"/>
    <property type="project" value="InterPro"/>
</dbReference>
<dbReference type="InterPro" id="IPR032466">
    <property type="entry name" value="Metal_Hydrolase"/>
</dbReference>
<dbReference type="InterPro" id="IPR001130">
    <property type="entry name" value="TatD-like"/>
</dbReference>
<feature type="binding site" evidence="4">
    <location>
        <position position="204"/>
    </location>
    <ligand>
        <name>a divalent metal cation</name>
        <dbReference type="ChEBI" id="CHEBI:60240"/>
        <label>1</label>
    </ligand>
</feature>
<dbReference type="InterPro" id="IPR018228">
    <property type="entry name" value="DNase_TatD-rel_CS"/>
</dbReference>
<keyword evidence="2 4" id="KW-0479">Metal-binding</keyword>
<dbReference type="AlphaFoldDB" id="A0A9D1GE30"/>
<dbReference type="EMBL" id="DVKT01000034">
    <property type="protein sequence ID" value="HIT39315.1"/>
    <property type="molecule type" value="Genomic_DNA"/>
</dbReference>
<evidence type="ECO:0000256" key="2">
    <source>
        <dbReference type="ARBA" id="ARBA00022723"/>
    </source>
</evidence>
<dbReference type="PROSITE" id="PS01091">
    <property type="entry name" value="TATD_3"/>
    <property type="match status" value="1"/>
</dbReference>
<gene>
    <name evidence="5" type="ORF">IAD06_04695</name>
</gene>
<feature type="binding site" evidence="4">
    <location>
        <position position="154"/>
    </location>
    <ligand>
        <name>a divalent metal cation</name>
        <dbReference type="ChEBI" id="CHEBI:60240"/>
        <label>2</label>
    </ligand>
</feature>
<evidence type="ECO:0000256" key="3">
    <source>
        <dbReference type="ARBA" id="ARBA00022801"/>
    </source>
</evidence>
<dbReference type="NCBIfam" id="TIGR00010">
    <property type="entry name" value="YchF/TatD family DNA exonuclease"/>
    <property type="match status" value="1"/>
</dbReference>
<evidence type="ECO:0000256" key="1">
    <source>
        <dbReference type="ARBA" id="ARBA00009275"/>
    </source>
</evidence>
<evidence type="ECO:0000256" key="4">
    <source>
        <dbReference type="PIRSR" id="PIRSR005902-1"/>
    </source>
</evidence>
<evidence type="ECO:0000313" key="5">
    <source>
        <dbReference type="EMBL" id="HIT39315.1"/>
    </source>
</evidence>
<dbReference type="SUPFAM" id="SSF51556">
    <property type="entry name" value="Metallo-dependent hydrolases"/>
    <property type="match status" value="1"/>
</dbReference>
<dbReference type="PANTHER" id="PTHR46124:SF4">
    <property type="entry name" value="HYDROLASE TATD"/>
    <property type="match status" value="1"/>
</dbReference>
<dbReference type="PANTHER" id="PTHR46124">
    <property type="entry name" value="D-AMINOACYL-TRNA DEACYLASE"/>
    <property type="match status" value="1"/>
</dbReference>
<accession>A0A9D1GE30</accession>
<dbReference type="Pfam" id="PF01026">
    <property type="entry name" value="TatD_DNase"/>
    <property type="match status" value="1"/>
</dbReference>
<dbReference type="PIRSF" id="PIRSF005902">
    <property type="entry name" value="DNase_TatD"/>
    <property type="match status" value="1"/>
</dbReference>
<organism evidence="5 6">
    <name type="scientific">Candidatus Caccoplasma intestinavium</name>
    <dbReference type="NCBI Taxonomy" id="2840716"/>
    <lineage>
        <taxon>Bacteria</taxon>
        <taxon>Pseudomonadati</taxon>
        <taxon>Bacteroidota</taxon>
        <taxon>Bacteroidia</taxon>
        <taxon>Bacteroidales</taxon>
        <taxon>Bacteroidaceae</taxon>
        <taxon>Bacteroidaceae incertae sedis</taxon>
        <taxon>Candidatus Caccoplasma</taxon>
    </lineage>
</organism>
<reference evidence="5" key="1">
    <citation type="submission" date="2020-10" db="EMBL/GenBank/DDBJ databases">
        <authorList>
            <person name="Gilroy R."/>
        </authorList>
    </citation>
    <scope>NUCLEOTIDE SEQUENCE</scope>
    <source>
        <strain evidence="5">21143</strain>
    </source>
</reference>